<evidence type="ECO:0000256" key="3">
    <source>
        <dbReference type="ARBA" id="ARBA00022786"/>
    </source>
</evidence>
<feature type="domain" description="TATA-binding protein interacting (TIP20)" evidence="4">
    <location>
        <begin position="504"/>
        <end position="667"/>
    </location>
</feature>
<sequence length="705" mass="77318">MGPVNLTSIPYVQPIYSSALKRLRAADIDQEVKERAITCMGQVIASMGDALEAELSECLPIFVDRLRNEITRLTAVRAVTLVARSPLKIDINFILPDCVPLLAGYLRKNHRDLKLASLNCLNAFFQNYTSAMNEALYKTVMDELAVLISDGDLHISQLVLTLLGTVMNISPSSIREIHEAILPNIHSLVLSSLLQGSAMTACLSFFAKLVTLQLPGLGFDEIFALLTSRVYGGGRSAVSGGAAPPPPSTLHRQAYRSLSMCIAAICESCPAQIIPTVQRFISDVKNPSSPDSVKMLSLLCLGEIGKSNDLSTIGKVHLEILNVFGSQSEDVRSAASYALGSVSAGNLQTYLPFILSEIQSNQKRQYLLLHSLKEVITCHYISPEAIATLKPLVPHIWDVLFTHFESVEEGTRNVVAECVGKLTLVDPHTLLGKLQANLKSPSAYVRGTAVTALKYTISDQPQPIDSLLHECIADFLSTIGDPDLNVRRVALVAFNSAAHNKPSLIRDLLSSILPNLYQETKVRKELIREVEMGPFKHTVDDGLDLRKAAFECMYTLMETCLEQLDVFQFLSHIEDGLKDHYDIRMLTFLLLVRLSHLRPAALLQRIEKLIEPLRSTIQGKAKANSVKQEFEKQDELKRSAMRAVAALLTIPESDKSPQLTEFVAQIKANADTAQLFESIQADSSSILPAAASSTSKSGVEPMDSS</sequence>
<dbReference type="InterPro" id="IPR039852">
    <property type="entry name" value="CAND1/CAND2"/>
</dbReference>
<evidence type="ECO:0000259" key="4">
    <source>
        <dbReference type="Pfam" id="PF08623"/>
    </source>
</evidence>
<dbReference type="InterPro" id="IPR013932">
    <property type="entry name" value="TATA-bd_TIP120"/>
</dbReference>
<evidence type="ECO:0000256" key="2">
    <source>
        <dbReference type="ARBA" id="ARBA00022737"/>
    </source>
</evidence>
<dbReference type="Gene3D" id="1.25.10.10">
    <property type="entry name" value="Leucine-rich Repeat Variant"/>
    <property type="match status" value="1"/>
</dbReference>
<accession>A0AA35XFY5</accession>
<reference evidence="5" key="1">
    <citation type="submission" date="2023-03" db="EMBL/GenBank/DDBJ databases">
        <authorList>
            <person name="Steffen K."/>
            <person name="Cardenas P."/>
        </authorList>
    </citation>
    <scope>NUCLEOTIDE SEQUENCE</scope>
</reference>
<dbReference type="InterPro" id="IPR011989">
    <property type="entry name" value="ARM-like"/>
</dbReference>
<dbReference type="SUPFAM" id="SSF48371">
    <property type="entry name" value="ARM repeat"/>
    <property type="match status" value="1"/>
</dbReference>
<keyword evidence="6" id="KW-1185">Reference proteome</keyword>
<protein>
    <submittedName>
        <fullName evidence="5">Cullin-associated NEDD8-dissociated protein 1</fullName>
    </submittedName>
</protein>
<dbReference type="GO" id="GO:0010265">
    <property type="term" value="P:SCF complex assembly"/>
    <property type="evidence" value="ECO:0007669"/>
    <property type="project" value="InterPro"/>
</dbReference>
<dbReference type="Proteomes" id="UP001174909">
    <property type="component" value="Unassembled WGS sequence"/>
</dbReference>
<evidence type="ECO:0000313" key="5">
    <source>
        <dbReference type="EMBL" id="CAI8050035.1"/>
    </source>
</evidence>
<dbReference type="Pfam" id="PF08623">
    <property type="entry name" value="TIP120"/>
    <property type="match status" value="1"/>
</dbReference>
<dbReference type="AlphaFoldDB" id="A0AA35XFY5"/>
<evidence type="ECO:0000313" key="6">
    <source>
        <dbReference type="Proteomes" id="UP001174909"/>
    </source>
</evidence>
<proteinExistence type="inferred from homology"/>
<comment type="caution">
    <text evidence="5">The sequence shown here is derived from an EMBL/GenBank/DDBJ whole genome shotgun (WGS) entry which is preliminary data.</text>
</comment>
<dbReference type="InterPro" id="IPR016024">
    <property type="entry name" value="ARM-type_fold"/>
</dbReference>
<keyword evidence="2" id="KW-0677">Repeat</keyword>
<evidence type="ECO:0000256" key="1">
    <source>
        <dbReference type="ARBA" id="ARBA00007657"/>
    </source>
</evidence>
<dbReference type="EMBL" id="CASHTH010003831">
    <property type="protein sequence ID" value="CAI8050035.1"/>
    <property type="molecule type" value="Genomic_DNA"/>
</dbReference>
<comment type="similarity">
    <text evidence="1">Belongs to the CAND family.</text>
</comment>
<dbReference type="Pfam" id="PF25782">
    <property type="entry name" value="TPR_CAND1"/>
    <property type="match status" value="1"/>
</dbReference>
<organism evidence="5 6">
    <name type="scientific">Geodia barretti</name>
    <name type="common">Barrett's horny sponge</name>
    <dbReference type="NCBI Taxonomy" id="519541"/>
    <lineage>
        <taxon>Eukaryota</taxon>
        <taxon>Metazoa</taxon>
        <taxon>Porifera</taxon>
        <taxon>Demospongiae</taxon>
        <taxon>Heteroscleromorpha</taxon>
        <taxon>Tetractinellida</taxon>
        <taxon>Astrophorina</taxon>
        <taxon>Geodiidae</taxon>
        <taxon>Geodia</taxon>
    </lineage>
</organism>
<gene>
    <name evidence="5" type="ORF">GBAR_LOCUS27525</name>
</gene>
<dbReference type="PANTHER" id="PTHR12696">
    <property type="entry name" value="TIP120"/>
    <property type="match status" value="1"/>
</dbReference>
<keyword evidence="3" id="KW-0833">Ubl conjugation pathway</keyword>
<name>A0AA35XFY5_GEOBA</name>